<dbReference type="AlphaFoldDB" id="A0A849A892"/>
<comment type="caution">
    <text evidence="3">The sequence shown here is derived from an EMBL/GenBank/DDBJ whole genome shotgun (WGS) entry which is preliminary data.</text>
</comment>
<dbReference type="CDD" id="cd00085">
    <property type="entry name" value="HNHc"/>
    <property type="match status" value="1"/>
</dbReference>
<name>A0A849A892_9ACTN</name>
<evidence type="ECO:0000256" key="1">
    <source>
        <dbReference type="SAM" id="MobiDB-lite"/>
    </source>
</evidence>
<organism evidence="3 4">
    <name type="scientific">Nakamurella aerolata</name>
    <dbReference type="NCBI Taxonomy" id="1656892"/>
    <lineage>
        <taxon>Bacteria</taxon>
        <taxon>Bacillati</taxon>
        <taxon>Actinomycetota</taxon>
        <taxon>Actinomycetes</taxon>
        <taxon>Nakamurellales</taxon>
        <taxon>Nakamurellaceae</taxon>
        <taxon>Nakamurella</taxon>
    </lineage>
</organism>
<feature type="domain" description="HNH nuclease" evidence="2">
    <location>
        <begin position="392"/>
        <end position="442"/>
    </location>
</feature>
<reference evidence="3 4" key="1">
    <citation type="submission" date="2020-05" db="EMBL/GenBank/DDBJ databases">
        <title>Nakamurella sp. DB0629 isolated from air conditioner.</title>
        <authorList>
            <person name="Kim D.H."/>
            <person name="Kim D.-U."/>
        </authorList>
    </citation>
    <scope>NUCLEOTIDE SEQUENCE [LARGE SCALE GENOMIC DNA]</scope>
    <source>
        <strain evidence="3 4">DB0629</strain>
    </source>
</reference>
<evidence type="ECO:0000259" key="2">
    <source>
        <dbReference type="SMART" id="SM00507"/>
    </source>
</evidence>
<dbReference type="InterPro" id="IPR003615">
    <property type="entry name" value="HNH_nuc"/>
</dbReference>
<dbReference type="EMBL" id="JABEND010000001">
    <property type="protein sequence ID" value="NNG34690.1"/>
    <property type="molecule type" value="Genomic_DNA"/>
</dbReference>
<evidence type="ECO:0000313" key="3">
    <source>
        <dbReference type="EMBL" id="NNG34690.1"/>
    </source>
</evidence>
<gene>
    <name evidence="3" type="ORF">HKD39_02915</name>
</gene>
<dbReference type="Pfam" id="PF02720">
    <property type="entry name" value="DUF222"/>
    <property type="match status" value="1"/>
</dbReference>
<sequence>MAQGVSGGGQGSGPVDSVARQLLALEVSDHDRMDWLLAKLSDVLSESAERGGAATGAAEEPARTIDRIQLMERLTAQLSGAIAAESLEFANAERQRQLAAGVRTRDLGRGTAEQLAYARRISPVAASRDLAVASSLRQRFPRVYGRLRSGAVSWRQCQIVVTQTSHLEDGLAALADVGFSEALPGWNLRQTERGVRQAVYELDPQGATDRRGRAEADRRVTIRPMPDTMTMVSALLPVADGVATHARLAAAAEQARAAGDTRTKDQLMADLFVQSVGNASPADAEPVPADAKPVPPSGSDEDVTAATAAADTDAGACPAVLLNLTMSTETLLGADNGAGWLDGHGPIPGDLAREIAGAAEHLWVRRLLTDPITGVAVAVEKRRKAPREFTGLLRDLIVARDRECRQPFCDAPIRHADHIEPYARGGPTTANNGQGLCARGNYLKELPGWHSWQETDGSYVCTPTGHVYRTSPPRTNGPSARTEPVPLLRVHIHYPPAYITAHQQPRFVR</sequence>
<dbReference type="RefSeq" id="WP_171198284.1">
    <property type="nucleotide sequence ID" value="NZ_JABEND010000001.1"/>
</dbReference>
<proteinExistence type="predicted"/>
<dbReference type="SMART" id="SM00507">
    <property type="entry name" value="HNHc"/>
    <property type="match status" value="1"/>
</dbReference>
<evidence type="ECO:0000313" key="4">
    <source>
        <dbReference type="Proteomes" id="UP000562984"/>
    </source>
</evidence>
<protein>
    <submittedName>
        <fullName evidence="3">DUF222 domain-containing protein</fullName>
    </submittedName>
</protein>
<dbReference type="Proteomes" id="UP000562984">
    <property type="component" value="Unassembled WGS sequence"/>
</dbReference>
<feature type="region of interest" description="Disordered" evidence="1">
    <location>
        <begin position="279"/>
        <end position="307"/>
    </location>
</feature>
<keyword evidence="4" id="KW-1185">Reference proteome</keyword>
<dbReference type="InterPro" id="IPR003870">
    <property type="entry name" value="DUF222"/>
</dbReference>
<accession>A0A849A892</accession>